<evidence type="ECO:0000313" key="3">
    <source>
        <dbReference type="Proteomes" id="UP000063429"/>
    </source>
</evidence>
<evidence type="ECO:0000313" key="2">
    <source>
        <dbReference type="EMBL" id="AKZ61833.1"/>
    </source>
</evidence>
<keyword evidence="3" id="KW-1185">Reference proteome</keyword>
<organism evidence="2 3">
    <name type="scientific">Herbaspirillum hiltneri N3</name>
    <dbReference type="NCBI Taxonomy" id="1262470"/>
    <lineage>
        <taxon>Bacteria</taxon>
        <taxon>Pseudomonadati</taxon>
        <taxon>Pseudomonadota</taxon>
        <taxon>Betaproteobacteria</taxon>
        <taxon>Burkholderiales</taxon>
        <taxon>Oxalobacteraceae</taxon>
        <taxon>Herbaspirillum</taxon>
    </lineage>
</organism>
<accession>A0ABM5UX05</accession>
<dbReference type="InterPro" id="IPR021344">
    <property type="entry name" value="DUF2970"/>
</dbReference>
<reference evidence="3" key="1">
    <citation type="journal article" date="2015" name="Genome Announc.">
        <title>Complete Genome Sequence of Herbaspirillum hiltneri N3 (DSM 17495), Isolated from Surface-Sterilized Wheat Roots.</title>
        <authorList>
            <person name="Guizelini D."/>
            <person name="Saizaki P.M."/>
            <person name="Coimbra N.A."/>
            <person name="Weiss V.A."/>
            <person name="Faoro H."/>
            <person name="Sfeir M.Z."/>
            <person name="Baura V.A."/>
            <person name="Monteiro R.A."/>
            <person name="Chubatsu L.S."/>
            <person name="Souza E.M."/>
            <person name="Cruz L.M."/>
            <person name="Pedrosa F.O."/>
            <person name="Raittz R.T."/>
            <person name="Marchaukoski J.N."/>
            <person name="Steffens M.B."/>
        </authorList>
    </citation>
    <scope>NUCLEOTIDE SEQUENCE [LARGE SCALE GENOMIC DNA]</scope>
    <source>
        <strain evidence="3">N3</strain>
    </source>
</reference>
<keyword evidence="1" id="KW-0812">Transmembrane</keyword>
<evidence type="ECO:0000256" key="1">
    <source>
        <dbReference type="SAM" id="Phobius"/>
    </source>
</evidence>
<name>A0ABM5UX05_9BURK</name>
<feature type="transmembrane region" description="Helical" evidence="1">
    <location>
        <begin position="48"/>
        <end position="69"/>
    </location>
</feature>
<keyword evidence="1" id="KW-1133">Transmembrane helix</keyword>
<dbReference type="RefSeq" id="WP_053195334.1">
    <property type="nucleotide sequence ID" value="NZ_CP011409.1"/>
</dbReference>
<proteinExistence type="predicted"/>
<dbReference type="EMBL" id="CP011409">
    <property type="protein sequence ID" value="AKZ61833.1"/>
    <property type="molecule type" value="Genomic_DNA"/>
</dbReference>
<protein>
    <submittedName>
        <fullName evidence="2">Membrane protein</fullName>
    </submittedName>
</protein>
<gene>
    <name evidence="2" type="ORF">F506_03380</name>
</gene>
<keyword evidence="1" id="KW-0472">Membrane</keyword>
<sequence>MSDLKDATQRKASFASTMKAVFWSFFGVRKRSDYENDAAKLNPLHVIIAGVIGAAIFVTVLVLIVKMVVGSAVSS</sequence>
<dbReference type="Pfam" id="PF11174">
    <property type="entry name" value="DUF2970"/>
    <property type="match status" value="1"/>
</dbReference>
<dbReference type="Proteomes" id="UP000063429">
    <property type="component" value="Chromosome"/>
</dbReference>